<accession>A0AAD8ILP9</accession>
<keyword evidence="1" id="KW-0732">Signal</keyword>
<keyword evidence="3" id="KW-1185">Reference proteome</keyword>
<proteinExistence type="predicted"/>
<feature type="chain" id="PRO_5041933221" description="RNase H type-1 domain-containing protein" evidence="1">
    <location>
        <begin position="17"/>
        <end position="121"/>
    </location>
</feature>
<reference evidence="2" key="2">
    <citation type="submission" date="2023-05" db="EMBL/GenBank/DDBJ databases">
        <authorList>
            <person name="Schelkunov M.I."/>
        </authorList>
    </citation>
    <scope>NUCLEOTIDE SEQUENCE</scope>
    <source>
        <strain evidence="2">Hsosn_3</strain>
        <tissue evidence="2">Leaf</tissue>
    </source>
</reference>
<evidence type="ECO:0000313" key="3">
    <source>
        <dbReference type="Proteomes" id="UP001237642"/>
    </source>
</evidence>
<evidence type="ECO:0000313" key="2">
    <source>
        <dbReference type="EMBL" id="KAK1388025.1"/>
    </source>
</evidence>
<sequence>MLFCGLLLVLVGIVFRNDKGTIVHAELLGIQERRLNEFYAILYGLRKAFFEKFNLIELESDHVGAYWEWRFEHFDGVIPEHQYVVRQIKTRKFEANREIDLDEAVENENEDGGIAEDEEMV</sequence>
<dbReference type="EMBL" id="JAUIZM010000004">
    <property type="protein sequence ID" value="KAK1388025.1"/>
    <property type="molecule type" value="Genomic_DNA"/>
</dbReference>
<evidence type="ECO:0000256" key="1">
    <source>
        <dbReference type="SAM" id="SignalP"/>
    </source>
</evidence>
<reference evidence="2" key="1">
    <citation type="submission" date="2023-02" db="EMBL/GenBank/DDBJ databases">
        <title>Genome of toxic invasive species Heracleum sosnowskyi carries increased number of genes despite the absence of recent whole-genome duplications.</title>
        <authorList>
            <person name="Schelkunov M."/>
            <person name="Shtratnikova V."/>
            <person name="Makarenko M."/>
            <person name="Klepikova A."/>
            <person name="Omelchenko D."/>
            <person name="Novikova G."/>
            <person name="Obukhova E."/>
            <person name="Bogdanov V."/>
            <person name="Penin A."/>
            <person name="Logacheva M."/>
        </authorList>
    </citation>
    <scope>NUCLEOTIDE SEQUENCE</scope>
    <source>
        <strain evidence="2">Hsosn_3</strain>
        <tissue evidence="2">Leaf</tissue>
    </source>
</reference>
<feature type="signal peptide" evidence="1">
    <location>
        <begin position="1"/>
        <end position="16"/>
    </location>
</feature>
<evidence type="ECO:0008006" key="4">
    <source>
        <dbReference type="Google" id="ProtNLM"/>
    </source>
</evidence>
<gene>
    <name evidence="2" type="ORF">POM88_016203</name>
</gene>
<protein>
    <recommendedName>
        <fullName evidence="4">RNase H type-1 domain-containing protein</fullName>
    </recommendedName>
</protein>
<organism evidence="2 3">
    <name type="scientific">Heracleum sosnowskyi</name>
    <dbReference type="NCBI Taxonomy" id="360622"/>
    <lineage>
        <taxon>Eukaryota</taxon>
        <taxon>Viridiplantae</taxon>
        <taxon>Streptophyta</taxon>
        <taxon>Embryophyta</taxon>
        <taxon>Tracheophyta</taxon>
        <taxon>Spermatophyta</taxon>
        <taxon>Magnoliopsida</taxon>
        <taxon>eudicotyledons</taxon>
        <taxon>Gunneridae</taxon>
        <taxon>Pentapetalae</taxon>
        <taxon>asterids</taxon>
        <taxon>campanulids</taxon>
        <taxon>Apiales</taxon>
        <taxon>Apiaceae</taxon>
        <taxon>Apioideae</taxon>
        <taxon>apioid superclade</taxon>
        <taxon>Tordylieae</taxon>
        <taxon>Tordyliinae</taxon>
        <taxon>Heracleum</taxon>
    </lineage>
</organism>
<comment type="caution">
    <text evidence="2">The sequence shown here is derived from an EMBL/GenBank/DDBJ whole genome shotgun (WGS) entry which is preliminary data.</text>
</comment>
<name>A0AAD8ILP9_9APIA</name>
<dbReference type="AlphaFoldDB" id="A0AAD8ILP9"/>
<dbReference type="Proteomes" id="UP001237642">
    <property type="component" value="Unassembled WGS sequence"/>
</dbReference>